<evidence type="ECO:0000313" key="4">
    <source>
        <dbReference type="EMBL" id="GGP19428.1"/>
    </source>
</evidence>
<reference evidence="4" key="1">
    <citation type="journal article" date="2014" name="Int. J. Syst. Evol. Microbiol.">
        <title>Complete genome sequence of Corynebacterium casei LMG S-19264T (=DSM 44701T), isolated from a smear-ripened cheese.</title>
        <authorList>
            <consortium name="US DOE Joint Genome Institute (JGI-PGF)"/>
            <person name="Walter F."/>
            <person name="Albersmeier A."/>
            <person name="Kalinowski J."/>
            <person name="Ruckert C."/>
        </authorList>
    </citation>
    <scope>NUCLEOTIDE SEQUENCE</scope>
    <source>
        <strain evidence="4">JCM 10088</strain>
    </source>
</reference>
<dbReference type="GO" id="GO:0046961">
    <property type="term" value="F:proton-transporting ATPase activity, rotational mechanism"/>
    <property type="evidence" value="ECO:0007669"/>
    <property type="project" value="InterPro"/>
</dbReference>
<sequence length="99" mass="10997">MRVVTIGDDRTVTALKLLGIEGYAVKSPGDAVKLINSFLEDPDVAGIFISSSIMDGIRDYVDKVKERRRTPMLMEFPSLEGAEYKPIDYLKTLRSALGM</sequence>
<comment type="similarity">
    <text evidence="1">Belongs to the V-ATPase F subunit family.</text>
</comment>
<protein>
    <recommendedName>
        <fullName evidence="6">V-type ATP synthase subunit F</fullName>
    </recommendedName>
</protein>
<evidence type="ECO:0008006" key="6">
    <source>
        <dbReference type="Google" id="ProtNLM"/>
    </source>
</evidence>
<dbReference type="Gene3D" id="3.40.50.10580">
    <property type="entry name" value="ATPase, V1 complex, subunit F"/>
    <property type="match status" value="1"/>
</dbReference>
<dbReference type="Proteomes" id="UP000610960">
    <property type="component" value="Unassembled WGS sequence"/>
</dbReference>
<accession>A0A830GU04</accession>
<evidence type="ECO:0000256" key="2">
    <source>
        <dbReference type="ARBA" id="ARBA00022448"/>
    </source>
</evidence>
<dbReference type="OrthoDB" id="24971at2157"/>
<keyword evidence="5" id="KW-1185">Reference proteome</keyword>
<evidence type="ECO:0000256" key="1">
    <source>
        <dbReference type="ARBA" id="ARBA00010148"/>
    </source>
</evidence>
<keyword evidence="3" id="KW-0406">Ion transport</keyword>
<name>A0A830GU04_9CREN</name>
<dbReference type="EMBL" id="BMNL01000001">
    <property type="protein sequence ID" value="GGP19428.1"/>
    <property type="molecule type" value="Genomic_DNA"/>
</dbReference>
<dbReference type="InterPro" id="IPR036906">
    <property type="entry name" value="ATPase_V1_fsu_sf"/>
</dbReference>
<comment type="caution">
    <text evidence="4">The sequence shown here is derived from an EMBL/GenBank/DDBJ whole genome shotgun (WGS) entry which is preliminary data.</text>
</comment>
<dbReference type="InterPro" id="IPR008218">
    <property type="entry name" value="ATPase_V1-cplx_f_g_su"/>
</dbReference>
<keyword evidence="2" id="KW-0813">Transport</keyword>
<reference evidence="4" key="2">
    <citation type="submission" date="2020-09" db="EMBL/GenBank/DDBJ databases">
        <authorList>
            <person name="Sun Q."/>
            <person name="Ohkuma M."/>
        </authorList>
    </citation>
    <scope>NUCLEOTIDE SEQUENCE</scope>
    <source>
        <strain evidence="4">JCM 10088</strain>
    </source>
</reference>
<dbReference type="AlphaFoldDB" id="A0A830GU04"/>
<proteinExistence type="inferred from homology"/>
<evidence type="ECO:0000256" key="3">
    <source>
        <dbReference type="ARBA" id="ARBA00023065"/>
    </source>
</evidence>
<evidence type="ECO:0000313" key="5">
    <source>
        <dbReference type="Proteomes" id="UP000610960"/>
    </source>
</evidence>
<organism evidence="4 5">
    <name type="scientific">Thermocladium modestius</name>
    <dbReference type="NCBI Taxonomy" id="62609"/>
    <lineage>
        <taxon>Archaea</taxon>
        <taxon>Thermoproteota</taxon>
        <taxon>Thermoprotei</taxon>
        <taxon>Thermoproteales</taxon>
        <taxon>Thermoproteaceae</taxon>
        <taxon>Thermocladium</taxon>
    </lineage>
</organism>
<dbReference type="Pfam" id="PF01990">
    <property type="entry name" value="ATP-synt_F"/>
    <property type="match status" value="1"/>
</dbReference>
<dbReference type="SUPFAM" id="SSF159468">
    <property type="entry name" value="AtpF-like"/>
    <property type="match status" value="1"/>
</dbReference>
<gene>
    <name evidence="4" type="ORF">GCM10007981_03070</name>
</gene>
<dbReference type="RefSeq" id="WP_188595702.1">
    <property type="nucleotide sequence ID" value="NZ_BMNL01000001.1"/>
</dbReference>